<proteinExistence type="inferred from homology"/>
<dbReference type="Pfam" id="PF07221">
    <property type="entry name" value="GlcNAc_2-epim"/>
    <property type="match status" value="1"/>
</dbReference>
<keyword evidence="4" id="KW-1185">Reference proteome</keyword>
<dbReference type="InterPro" id="IPR012341">
    <property type="entry name" value="6hp_glycosidase-like_sf"/>
</dbReference>
<evidence type="ECO:0000313" key="3">
    <source>
        <dbReference type="EMBL" id="GAA3738360.1"/>
    </source>
</evidence>
<protein>
    <submittedName>
        <fullName evidence="3">AGE family epimerase/isomerase</fullName>
    </submittedName>
</protein>
<accession>A0ABP7FF73</accession>
<dbReference type="InterPro" id="IPR008928">
    <property type="entry name" value="6-hairpin_glycosidase_sf"/>
</dbReference>
<gene>
    <name evidence="3" type="ORF">GCM10022402_17830</name>
</gene>
<name>A0ABP7FF73_9ACTN</name>
<dbReference type="RefSeq" id="WP_344969443.1">
    <property type="nucleotide sequence ID" value="NZ_BAABDD010000006.1"/>
</dbReference>
<dbReference type="InterPro" id="IPR010819">
    <property type="entry name" value="AGE/CE"/>
</dbReference>
<comment type="similarity">
    <text evidence="1">Belongs to the N-acylglucosamine 2-epimerase family.</text>
</comment>
<keyword evidence="2" id="KW-0413">Isomerase</keyword>
<dbReference type="PANTHER" id="PTHR15108">
    <property type="entry name" value="N-ACYLGLUCOSAMINE-2-EPIMERASE"/>
    <property type="match status" value="1"/>
</dbReference>
<evidence type="ECO:0000256" key="2">
    <source>
        <dbReference type="ARBA" id="ARBA00023235"/>
    </source>
</evidence>
<evidence type="ECO:0000313" key="4">
    <source>
        <dbReference type="Proteomes" id="UP001500908"/>
    </source>
</evidence>
<sequence>MSGSWLDLPDHHAWLAAEEARLTGFAAASALNGGGFAWLNSSGRPDPGRPVMTWITARMTHVYAMAHLRGEPGAGTLADCGLAALRGPLRDSVHGGWFPGMTVQESSPEPIDTTKAAYEHAFVLIAASSATAAERPGAVDLLADALGVVEDRFWDDTAGMCRESWDRSWSQSEPYRGANSNMHMIEAFLAAGDATGDPVWHRRALRIAERIVHQVAAGHDWRLVEHFTPDWEPDLDYNIDDKHHQFRPYGTTVGHWLEWSRLLLHLDATLAAGPEGALGTVPEWLLTDAVALFDAAVERGWGVDGADGFVYTLDWQDQPVVRERMHWVIAEAILAAAALCKRTGESRFEHWYRAWWDYAAHYHIDRVEGSWHHELDSANRPSQTVWPGKPDIYHAYQATVLPRLPLAPSPGAALRRILEDERA</sequence>
<evidence type="ECO:0000256" key="1">
    <source>
        <dbReference type="ARBA" id="ARBA00008558"/>
    </source>
</evidence>
<dbReference type="Proteomes" id="UP001500908">
    <property type="component" value="Unassembled WGS sequence"/>
</dbReference>
<comment type="caution">
    <text evidence="3">The sequence shown here is derived from an EMBL/GenBank/DDBJ whole genome shotgun (WGS) entry which is preliminary data.</text>
</comment>
<organism evidence="3 4">
    <name type="scientific">Salinactinospora qingdaonensis</name>
    <dbReference type="NCBI Taxonomy" id="702744"/>
    <lineage>
        <taxon>Bacteria</taxon>
        <taxon>Bacillati</taxon>
        <taxon>Actinomycetota</taxon>
        <taxon>Actinomycetes</taxon>
        <taxon>Streptosporangiales</taxon>
        <taxon>Nocardiopsidaceae</taxon>
        <taxon>Salinactinospora</taxon>
    </lineage>
</organism>
<dbReference type="EMBL" id="BAABDD010000006">
    <property type="protein sequence ID" value="GAA3738360.1"/>
    <property type="molecule type" value="Genomic_DNA"/>
</dbReference>
<dbReference type="SUPFAM" id="SSF48208">
    <property type="entry name" value="Six-hairpin glycosidases"/>
    <property type="match status" value="1"/>
</dbReference>
<reference evidence="4" key="1">
    <citation type="journal article" date="2019" name="Int. J. Syst. Evol. Microbiol.">
        <title>The Global Catalogue of Microorganisms (GCM) 10K type strain sequencing project: providing services to taxonomists for standard genome sequencing and annotation.</title>
        <authorList>
            <consortium name="The Broad Institute Genomics Platform"/>
            <consortium name="The Broad Institute Genome Sequencing Center for Infectious Disease"/>
            <person name="Wu L."/>
            <person name="Ma J."/>
        </authorList>
    </citation>
    <scope>NUCLEOTIDE SEQUENCE [LARGE SCALE GENOMIC DNA]</scope>
    <source>
        <strain evidence="4">JCM 17137</strain>
    </source>
</reference>
<dbReference type="Gene3D" id="1.50.10.10">
    <property type="match status" value="1"/>
</dbReference>